<dbReference type="GO" id="GO:0000407">
    <property type="term" value="C:phagophore assembly site"/>
    <property type="evidence" value="ECO:0007669"/>
    <property type="project" value="EnsemblFungi"/>
</dbReference>
<accession>J7RGP5</accession>
<dbReference type="OrthoDB" id="4034212at2759"/>
<reference evidence="4" key="2">
    <citation type="submission" date="2012-08" db="EMBL/GenBank/DDBJ databases">
        <title>Genome sequence of Kazachstania naganishii.</title>
        <authorList>
            <person name="Gordon J.L."/>
            <person name="Armisen D."/>
            <person name="Proux-Wera E."/>
            <person name="OhEigeartaigh S.S."/>
            <person name="Byrne K.P."/>
            <person name="Wolfe K.H."/>
        </authorList>
    </citation>
    <scope>NUCLEOTIDE SEQUENCE [LARGE SCALE GENOMIC DNA]</scope>
    <source>
        <strain evidence="4">ATCC MYA-139 / BCRC 22969 / CBS 8797 / CCRC 22969 / KCTC 17520 / NBRC 10181 / NCYC 3082</strain>
    </source>
</reference>
<dbReference type="GeneID" id="34524363"/>
<protein>
    <submittedName>
        <fullName evidence="3">Uncharacterized protein</fullName>
    </submittedName>
</protein>
<dbReference type="OMA" id="NARNWDN"/>
<dbReference type="KEGG" id="kng:KNAG_0B02700"/>
<dbReference type="EMBL" id="HE978315">
    <property type="protein sequence ID" value="CCK68713.1"/>
    <property type="molecule type" value="Genomic_DNA"/>
</dbReference>
<dbReference type="AlphaFoldDB" id="J7RGP5"/>
<evidence type="ECO:0000256" key="2">
    <source>
        <dbReference type="SAM" id="MobiDB-lite"/>
    </source>
</evidence>
<dbReference type="Proteomes" id="UP000006310">
    <property type="component" value="Chromosome 2"/>
</dbReference>
<dbReference type="GO" id="GO:0005198">
    <property type="term" value="F:structural molecule activity"/>
    <property type="evidence" value="ECO:0007669"/>
    <property type="project" value="EnsemblFungi"/>
</dbReference>
<keyword evidence="4" id="KW-1185">Reference proteome</keyword>
<evidence type="ECO:0000313" key="3">
    <source>
        <dbReference type="EMBL" id="CCK68713.1"/>
    </source>
</evidence>
<dbReference type="STRING" id="1071383.J7RGP5"/>
<dbReference type="HOGENOM" id="CLU_107237_0_0_1"/>
<sequence length="233" mass="26970">MSHLRQTYQLIENAEQQIKRGNLNESLKYYRQSVNEINKVILRLNSEHPDEVNDEVIESIEILKRDVSQTMFDLENFIKAQRAVSKGSTVKNSINMNMMGSMLLSIKPSMNNVNRPSPTSEQSGDGEGNNFVSDPILTGILNKLQTNLFALTADTKGVGVDGRGTKNANLEVSHHIEQFKRELSWYEQKKFSEYDSRLERTRKENRKLLQEVEKLKDRWNNLVESAKQRRNRE</sequence>
<organism evidence="3 4">
    <name type="scientific">Huiozyma naganishii (strain ATCC MYA-139 / BCRC 22969 / CBS 8797 / KCTC 17520 / NBRC 10181 / NCYC 3082 / Yp74L-3)</name>
    <name type="common">Yeast</name>
    <name type="synonym">Kazachstania naganishii</name>
    <dbReference type="NCBI Taxonomy" id="1071383"/>
    <lineage>
        <taxon>Eukaryota</taxon>
        <taxon>Fungi</taxon>
        <taxon>Dikarya</taxon>
        <taxon>Ascomycota</taxon>
        <taxon>Saccharomycotina</taxon>
        <taxon>Saccharomycetes</taxon>
        <taxon>Saccharomycetales</taxon>
        <taxon>Saccharomycetaceae</taxon>
        <taxon>Huiozyma</taxon>
    </lineage>
</organism>
<keyword evidence="1" id="KW-0175">Coiled coil</keyword>
<feature type="region of interest" description="Disordered" evidence="2">
    <location>
        <begin position="108"/>
        <end position="131"/>
    </location>
</feature>
<dbReference type="eggNOG" id="ENOG502S4WG">
    <property type="taxonomic scope" value="Eukaryota"/>
</dbReference>
<dbReference type="RefSeq" id="XP_022462959.1">
    <property type="nucleotide sequence ID" value="XM_022611563.1"/>
</dbReference>
<reference evidence="3 4" key="1">
    <citation type="journal article" date="2011" name="Proc. Natl. Acad. Sci. U.S.A.">
        <title>Evolutionary erosion of yeast sex chromosomes by mating-type switching accidents.</title>
        <authorList>
            <person name="Gordon J.L."/>
            <person name="Armisen D."/>
            <person name="Proux-Wera E."/>
            <person name="Oheigeartaigh S.S."/>
            <person name="Byrne K.P."/>
            <person name="Wolfe K.H."/>
        </authorList>
    </citation>
    <scope>NUCLEOTIDE SEQUENCE [LARGE SCALE GENOMIC DNA]</scope>
    <source>
        <strain evidence="4">ATCC MYA-139 / BCRC 22969 / CBS 8797 / CCRC 22969 / KCTC 17520 / NBRC 10181 / NCYC 3082</strain>
    </source>
</reference>
<dbReference type="GO" id="GO:0042802">
    <property type="term" value="F:identical protein binding"/>
    <property type="evidence" value="ECO:0007669"/>
    <property type="project" value="EnsemblFungi"/>
</dbReference>
<feature type="compositionally biased region" description="Polar residues" evidence="2">
    <location>
        <begin position="108"/>
        <end position="123"/>
    </location>
</feature>
<dbReference type="GO" id="GO:0005774">
    <property type="term" value="C:vacuolar membrane"/>
    <property type="evidence" value="ECO:0007669"/>
    <property type="project" value="EnsemblFungi"/>
</dbReference>
<feature type="coiled-coil region" evidence="1">
    <location>
        <begin position="191"/>
        <end position="229"/>
    </location>
</feature>
<proteinExistence type="predicted"/>
<evidence type="ECO:0000256" key="1">
    <source>
        <dbReference type="SAM" id="Coils"/>
    </source>
</evidence>
<dbReference type="GO" id="GO:0034271">
    <property type="term" value="C:phosphatidylinositol 3-kinase complex, class III, type I"/>
    <property type="evidence" value="ECO:0007669"/>
    <property type="project" value="EnsemblFungi"/>
</dbReference>
<dbReference type="GO" id="GO:0016236">
    <property type="term" value="P:macroautophagy"/>
    <property type="evidence" value="ECO:0007669"/>
    <property type="project" value="EnsemblFungi"/>
</dbReference>
<name>J7RGP5_HUIN7</name>
<gene>
    <name evidence="3" type="primary">KNAG0B02700</name>
    <name evidence="3" type="ordered locus">KNAG_0B02700</name>
</gene>
<evidence type="ECO:0000313" key="4">
    <source>
        <dbReference type="Proteomes" id="UP000006310"/>
    </source>
</evidence>